<feature type="non-terminal residue" evidence="2">
    <location>
        <position position="1"/>
    </location>
</feature>
<dbReference type="Gene3D" id="2.120.10.30">
    <property type="entry name" value="TolB, C-terminal domain"/>
    <property type="match status" value="1"/>
</dbReference>
<feature type="non-terminal residue" evidence="2">
    <location>
        <position position="315"/>
    </location>
</feature>
<dbReference type="EMBL" id="UINC01125450">
    <property type="protein sequence ID" value="SVD03283.1"/>
    <property type="molecule type" value="Genomic_DNA"/>
</dbReference>
<dbReference type="PANTHER" id="PTHR19328">
    <property type="entry name" value="HEDGEHOG-INTERACTING PROTEIN"/>
    <property type="match status" value="1"/>
</dbReference>
<dbReference type="InterPro" id="IPR011042">
    <property type="entry name" value="6-blade_b-propeller_TolB-like"/>
</dbReference>
<dbReference type="AlphaFoldDB" id="A0A382S082"/>
<evidence type="ECO:0000313" key="2">
    <source>
        <dbReference type="EMBL" id="SVD03283.1"/>
    </source>
</evidence>
<organism evidence="2">
    <name type="scientific">marine metagenome</name>
    <dbReference type="NCBI Taxonomy" id="408172"/>
    <lineage>
        <taxon>unclassified sequences</taxon>
        <taxon>metagenomes</taxon>
        <taxon>ecological metagenomes</taxon>
    </lineage>
</organism>
<dbReference type="InterPro" id="IPR011041">
    <property type="entry name" value="Quinoprot_gluc/sorb_DH_b-prop"/>
</dbReference>
<name>A0A382S082_9ZZZZ</name>
<dbReference type="InterPro" id="IPR012938">
    <property type="entry name" value="Glc/Sorbosone_DH"/>
</dbReference>
<feature type="domain" description="Glucose/Sorbosone dehydrogenase" evidence="1">
    <location>
        <begin position="2"/>
        <end position="297"/>
    </location>
</feature>
<protein>
    <recommendedName>
        <fullName evidence="1">Glucose/Sorbosone dehydrogenase domain-containing protein</fullName>
    </recommendedName>
</protein>
<dbReference type="PANTHER" id="PTHR19328:SF75">
    <property type="entry name" value="ALDOSE SUGAR DEHYDROGENASE YLII"/>
    <property type="match status" value="1"/>
</dbReference>
<proteinExistence type="predicted"/>
<dbReference type="SUPFAM" id="SSF50952">
    <property type="entry name" value="Soluble quinoprotein glucose dehydrogenase"/>
    <property type="match status" value="1"/>
</dbReference>
<reference evidence="2" key="1">
    <citation type="submission" date="2018-05" db="EMBL/GenBank/DDBJ databases">
        <authorList>
            <person name="Lanie J.A."/>
            <person name="Ng W.-L."/>
            <person name="Kazmierczak K.M."/>
            <person name="Andrzejewski T.M."/>
            <person name="Davidsen T.M."/>
            <person name="Wayne K.J."/>
            <person name="Tettelin H."/>
            <person name="Glass J.I."/>
            <person name="Rusch D."/>
            <person name="Podicherti R."/>
            <person name="Tsui H.-C.T."/>
            <person name="Winkler M.E."/>
        </authorList>
    </citation>
    <scope>NUCLEOTIDE SEQUENCE</scope>
</reference>
<gene>
    <name evidence="2" type="ORF">METZ01_LOCUS356137</name>
</gene>
<dbReference type="Pfam" id="PF07995">
    <property type="entry name" value="GSDH"/>
    <property type="match status" value="1"/>
</dbReference>
<accession>A0A382S082</accession>
<evidence type="ECO:0000259" key="1">
    <source>
        <dbReference type="Pfam" id="PF07995"/>
    </source>
</evidence>
<sequence>EQPGTIKVFNTITESVQTFLNITSIVDQDPGYTEEGLLGIAFHPNFSENGYFYVNYTDYNPKRNVIARYTVSPENPNQADTQSSLVILEVNQPYTNHNGGQMGFGPDDGYLYISFGDGGSAGDPQGNGQNLNTLLGSIVRIDVDNITNGQNYSIPIDNPFLAPLAARDEIYAYGLRNMWRFSWDPITGLLWGADVGQYNWEEIDIIYPGLNYGWNTMEGNHCYPAGSNCNSEGLEMPIYEYPLYVDGVCSVTGGYVYRGNEMLSLYGKYIYGDWCTGDIWALTYSDDGNYVNEDLIQSGINITSFGLDQNNELLI</sequence>